<dbReference type="AlphaFoldDB" id="A0AAD9LRZ4"/>
<keyword evidence="2" id="KW-1185">Reference proteome</keyword>
<name>A0AAD9LRZ4_9STRA</name>
<accession>A0AAD9LRZ4</accession>
<gene>
    <name evidence="1" type="ORF">P3T76_001715</name>
</gene>
<dbReference type="Proteomes" id="UP001259832">
    <property type="component" value="Unassembled WGS sequence"/>
</dbReference>
<reference evidence="1" key="1">
    <citation type="submission" date="2023-08" db="EMBL/GenBank/DDBJ databases">
        <title>Reference Genome Resource for the Citrus Pathogen Phytophthora citrophthora.</title>
        <authorList>
            <person name="Moller H."/>
            <person name="Coetzee B."/>
            <person name="Rose L.J."/>
            <person name="Van Niekerk J.M."/>
        </authorList>
    </citation>
    <scope>NUCLEOTIDE SEQUENCE</scope>
    <source>
        <strain evidence="1">STE-U-9442</strain>
    </source>
</reference>
<dbReference type="EMBL" id="JASMQC010000002">
    <property type="protein sequence ID" value="KAK1947705.1"/>
    <property type="molecule type" value="Genomic_DNA"/>
</dbReference>
<sequence>MKVSVETLKELRIPCDEDLVLELQKALYVLKQFVRADLKACVNIIMMITGGRDVDVTASPMEPDGVAHRLWKQTLWTIAEVLVGSFSWQYDPRRGRECG</sequence>
<proteinExistence type="predicted"/>
<evidence type="ECO:0000313" key="2">
    <source>
        <dbReference type="Proteomes" id="UP001259832"/>
    </source>
</evidence>
<comment type="caution">
    <text evidence="1">The sequence shown here is derived from an EMBL/GenBank/DDBJ whole genome shotgun (WGS) entry which is preliminary data.</text>
</comment>
<organism evidence="1 2">
    <name type="scientific">Phytophthora citrophthora</name>
    <dbReference type="NCBI Taxonomy" id="4793"/>
    <lineage>
        <taxon>Eukaryota</taxon>
        <taxon>Sar</taxon>
        <taxon>Stramenopiles</taxon>
        <taxon>Oomycota</taxon>
        <taxon>Peronosporomycetes</taxon>
        <taxon>Peronosporales</taxon>
        <taxon>Peronosporaceae</taxon>
        <taxon>Phytophthora</taxon>
    </lineage>
</organism>
<evidence type="ECO:0000313" key="1">
    <source>
        <dbReference type="EMBL" id="KAK1947705.1"/>
    </source>
</evidence>
<protein>
    <submittedName>
        <fullName evidence="1">Uncharacterized protein</fullName>
    </submittedName>
</protein>